<keyword evidence="1" id="KW-0547">Nucleotide-binding</keyword>
<evidence type="ECO:0000259" key="6">
    <source>
        <dbReference type="Pfam" id="PF16399"/>
    </source>
</evidence>
<feature type="region of interest" description="Disordered" evidence="3">
    <location>
        <begin position="1"/>
        <end position="26"/>
    </location>
</feature>
<dbReference type="Pfam" id="PF16399">
    <property type="entry name" value="Aquarius_N_1st"/>
    <property type="match status" value="1"/>
</dbReference>
<keyword evidence="2" id="KW-0508">mRNA splicing</keyword>
<keyword evidence="2" id="KW-0539">Nucleus</keyword>
<feature type="domain" description="RNA helicase aquarius beta-barrel" evidence="7">
    <location>
        <begin position="500"/>
        <end position="666"/>
    </location>
</feature>
<dbReference type="GO" id="GO:0005684">
    <property type="term" value="C:U2-type spliceosomal complex"/>
    <property type="evidence" value="ECO:0007669"/>
    <property type="project" value="UniProtKB-UniRule"/>
</dbReference>
<dbReference type="PANTHER" id="PTHR10887">
    <property type="entry name" value="DNA2/NAM7 HELICASE FAMILY"/>
    <property type="match status" value="1"/>
</dbReference>
<evidence type="ECO:0000259" key="4">
    <source>
        <dbReference type="Pfam" id="PF13086"/>
    </source>
</evidence>
<reference evidence="9 10" key="1">
    <citation type="journal article" date="2018" name="Mycol. Prog.">
        <title>Coniella lustricola, a new species from submerged detritus.</title>
        <authorList>
            <person name="Raudabaugh D.B."/>
            <person name="Iturriaga T."/>
            <person name="Carver A."/>
            <person name="Mondo S."/>
            <person name="Pangilinan J."/>
            <person name="Lipzen A."/>
            <person name="He G."/>
            <person name="Amirebrahimi M."/>
            <person name="Grigoriev I.V."/>
            <person name="Miller A.N."/>
        </authorList>
    </citation>
    <scope>NUCLEOTIDE SEQUENCE [LARGE SCALE GENOMIC DNA]</scope>
    <source>
        <strain evidence="9 10">B22-T-1</strain>
    </source>
</reference>
<dbReference type="InParanoid" id="A0A2T3AN08"/>
<dbReference type="GO" id="GO:0016787">
    <property type="term" value="F:hydrolase activity"/>
    <property type="evidence" value="ECO:0007669"/>
    <property type="project" value="UniProtKB-KW"/>
</dbReference>
<dbReference type="InterPro" id="IPR048966">
    <property type="entry name" value="Aquarius_b-barrel"/>
</dbReference>
<dbReference type="InterPro" id="IPR026300">
    <property type="entry name" value="CWF11_fam"/>
</dbReference>
<dbReference type="InterPro" id="IPR041679">
    <property type="entry name" value="DNA2/NAM7-like_C"/>
</dbReference>
<keyword evidence="10" id="KW-1185">Reference proteome</keyword>
<keyword evidence="1" id="KW-0067">ATP-binding</keyword>
<dbReference type="STRING" id="2025994.A0A2T3AN08"/>
<dbReference type="InterPro" id="IPR045055">
    <property type="entry name" value="DNA2/NAM7-like"/>
</dbReference>
<evidence type="ECO:0000256" key="2">
    <source>
        <dbReference type="PIRNR" id="PIRNR038901"/>
    </source>
</evidence>
<feature type="domain" description="DNA2/NAM7 helicase-like C-terminal" evidence="5">
    <location>
        <begin position="1130"/>
        <end position="1322"/>
    </location>
</feature>
<dbReference type="InterPro" id="IPR041677">
    <property type="entry name" value="DNA2/NAM7_AAA_11"/>
</dbReference>
<dbReference type="Pfam" id="PF13087">
    <property type="entry name" value="AAA_12"/>
    <property type="match status" value="1"/>
</dbReference>
<dbReference type="Pfam" id="PF21143">
    <property type="entry name" value="Aquarius_N_2nd"/>
    <property type="match status" value="1"/>
</dbReference>
<dbReference type="PIRSF" id="PIRSF038901">
    <property type="entry name" value="AQR_cwf11"/>
    <property type="match status" value="1"/>
</dbReference>
<dbReference type="PANTHER" id="PTHR10887:SF5">
    <property type="entry name" value="RNA HELICASE AQUARIUS"/>
    <property type="match status" value="1"/>
</dbReference>
<dbReference type="GO" id="GO:0004386">
    <property type="term" value="F:helicase activity"/>
    <property type="evidence" value="ECO:0007669"/>
    <property type="project" value="InterPro"/>
</dbReference>
<accession>A0A2T3AN08</accession>
<dbReference type="CDD" id="cd17935">
    <property type="entry name" value="EEXXQc_AQR"/>
    <property type="match status" value="1"/>
</dbReference>
<dbReference type="EMBL" id="KZ678373">
    <property type="protein sequence ID" value="PSS03789.1"/>
    <property type="molecule type" value="Genomic_DNA"/>
</dbReference>
<organism evidence="9 10">
    <name type="scientific">Coniella lustricola</name>
    <dbReference type="NCBI Taxonomy" id="2025994"/>
    <lineage>
        <taxon>Eukaryota</taxon>
        <taxon>Fungi</taxon>
        <taxon>Dikarya</taxon>
        <taxon>Ascomycota</taxon>
        <taxon>Pezizomycotina</taxon>
        <taxon>Sordariomycetes</taxon>
        <taxon>Sordariomycetidae</taxon>
        <taxon>Diaporthales</taxon>
        <taxon>Schizoparmaceae</taxon>
        <taxon>Coniella</taxon>
    </lineage>
</organism>
<dbReference type="OrthoDB" id="1879at2759"/>
<proteinExistence type="inferred from homology"/>
<gene>
    <name evidence="9" type="ORF">BD289DRAFT_358465</name>
</gene>
<evidence type="ECO:0000313" key="10">
    <source>
        <dbReference type="Proteomes" id="UP000241462"/>
    </source>
</evidence>
<dbReference type="FunFam" id="3.40.50.300:FF:000507">
    <property type="entry name" value="Pre-mRNA-splicing factor"/>
    <property type="match status" value="1"/>
</dbReference>
<dbReference type="InterPro" id="IPR048967">
    <property type="entry name" value="Aquarius_insert"/>
</dbReference>
<protein>
    <recommendedName>
        <fullName evidence="2">Pre-mRNA-splicing factor</fullName>
    </recommendedName>
</protein>
<evidence type="ECO:0000259" key="5">
    <source>
        <dbReference type="Pfam" id="PF13087"/>
    </source>
</evidence>
<evidence type="ECO:0000256" key="3">
    <source>
        <dbReference type="SAM" id="MobiDB-lite"/>
    </source>
</evidence>
<evidence type="ECO:0000313" key="9">
    <source>
        <dbReference type="EMBL" id="PSS03789.1"/>
    </source>
</evidence>
<keyword evidence="1" id="KW-0347">Helicase</keyword>
<dbReference type="Pfam" id="PF21144">
    <property type="entry name" value="Aquarius_N_3rd"/>
    <property type="match status" value="1"/>
</dbReference>
<comment type="subcellular location">
    <subcellularLocation>
        <location evidence="2">Nucleus</location>
    </subcellularLocation>
</comment>
<keyword evidence="9" id="KW-0378">Hydrolase</keyword>
<comment type="function">
    <text evidence="2">Involved in mRNA splicing where it associates with cdc5 and the other cwf proteins as part of the spliceosome.</text>
</comment>
<dbReference type="Proteomes" id="UP000241462">
    <property type="component" value="Unassembled WGS sequence"/>
</dbReference>
<keyword evidence="2" id="KW-0507">mRNA processing</keyword>
<comment type="similarity">
    <text evidence="2">Belongs to the CWF11 family.</text>
</comment>
<dbReference type="GO" id="GO:0071013">
    <property type="term" value="C:catalytic step 2 spliceosome"/>
    <property type="evidence" value="ECO:0007669"/>
    <property type="project" value="TreeGrafter"/>
</dbReference>
<feature type="domain" description="RNA helicase aquarius insertion" evidence="8">
    <location>
        <begin position="714"/>
        <end position="810"/>
    </location>
</feature>
<dbReference type="Gene3D" id="3.40.50.300">
    <property type="entry name" value="P-loop containing nucleotide triphosphate hydrolases"/>
    <property type="match status" value="2"/>
</dbReference>
<evidence type="ECO:0000259" key="8">
    <source>
        <dbReference type="Pfam" id="PF21144"/>
    </source>
</evidence>
<dbReference type="InterPro" id="IPR047187">
    <property type="entry name" value="SF1_C_Upf1"/>
</dbReference>
<evidence type="ECO:0000259" key="7">
    <source>
        <dbReference type="Pfam" id="PF21143"/>
    </source>
</evidence>
<feature type="domain" description="DNA2/NAM7 helicase helicase" evidence="4">
    <location>
        <begin position="1032"/>
        <end position="1119"/>
    </location>
</feature>
<evidence type="ECO:0000256" key="1">
    <source>
        <dbReference type="ARBA" id="ARBA00022806"/>
    </source>
</evidence>
<comment type="subunit">
    <text evidence="2">Belongs to the 40S cdc5-associated complex (or cwf complex), a spliceosome sub-complex reminiscent of a late-stage spliceosome.</text>
</comment>
<sequence>MPTAKRQKKSASSQPPKNPTPAAATVSVLEGESEFAQLAKQHWLKTAKRAAKVKVKNDVLKEDIWDPLEREKFPVASLLSLESLQILESYLWPGYNDQSSNHHVLLIVLIVNAKRREHLETWSILEDRPDDFSTFFRRVLSMSLDRSLSVLIRTQIISFIIFAFQSLDRALVRKECAPLVSISIWHNLATEKKREERLAQSNNLRKAWRAASKRYDAGDEPTKARLRFDRSWLYTLALDFLSLLYAENTGKEGLLYCERVVEFLCDLQSQLPTRRYVNFLLQDLHIIPAARQSPLFNAEDSGLLRDLLALFTHYTQFTIDDQTGHQQSRTEAYDQHCSNLANLQRIALRHFKDKLTVLALSNYASIDTRNELENLLAPLTGEELVQLAMLLDLRTSYPESTGLAVDRKFLLEILASTFERRKTFQETASEMDVLPNEQNIFDESLLRTDSYDGSHPLAIPKLNLQYLSVGDFLWRSLILYRCESFYSLRTHIEDVLRRLKPEMAKSGATAFSGFSKMALSISKPTITEVLPALVGDDKPAAVRAEITIDVRRLGENVRREWESLRPDDVVFLLAVDASTSQKTSRGHTSEAQKLGLVSLRSAEVVQILDDKGRAVRDASAYFDGHGRSPVRRLRLKLDSAMYKYDMQRVSAGKPDIYEDINLVVRRSGRENNFKPILDSIKTLTVSEVPLVSWLHEVFLGYGDPAGASYKQLSNRLKKVNYRDTFLDWQHLIESFPGKIIEPGEGVTGSFGKGSFGPPYVLESVDRPAEESVAKSSKKRRRDAEPALLAEIETLKVSTYKPLNNGPYPVDLPKLNTVRFTPAQIEAIISGTQPGLTVVVGPPGTGKTDVATQIINNIYHNFPEQRTLLIAHSNQALNQLFAKIVALDIDERHLLRLGHGEEELGSEGNFSKHGRVESFLENRDGHLQEVTRLAASMGAPGAHGNSAETAGYFNSVYVEPAWSKFSYVASSTETTAGDLIAAFPFHVYFSNAPQPLFPPDVDRAVILEIAQGCYRHIARIFSDLADALPFEILRRDREKANYLLTNEARIIAMTSTHAAIRRGEIAQLGFHYENVVMEEAAQITEIENFIPLAMQKPKDGKNPLQRVVLCGDHLQNSPIIQNLAFRDFASLEQSLFSRLVQLGVPTITLDQQGRARPSIAKLYQWRYPQLTNLPHVESTDEFLAANAGFKYDYQFINVRDYKGKGEMEPMPHFIQNLGEAEYAVAVYQYMRLLGYPASKISILTTYAGQRALIRDVLAHRCAQNPIFGLPKIVATVDKYQGEQNDYIILSLTRTSKVGYLRDIRRLTVALSRARLGLYILGRRDVFEGCYELRQAFELLLSRPDKLTLVTGELWPAQRLLQSDADAPVSGEAVMEGVEHLGQYVYEMTQTRIAQLNGEQGAIAGEVMALEDDMEVRDLQQIPEEEEDGADAEAVVEAVEGEEI</sequence>
<dbReference type="SUPFAM" id="SSF52540">
    <property type="entry name" value="P-loop containing nucleoside triphosphate hydrolases"/>
    <property type="match status" value="1"/>
</dbReference>
<dbReference type="Pfam" id="PF13086">
    <property type="entry name" value="AAA_11"/>
    <property type="match status" value="2"/>
</dbReference>
<name>A0A2T3AN08_9PEZI</name>
<dbReference type="CDD" id="cd18808">
    <property type="entry name" value="SF1_C_Upf1"/>
    <property type="match status" value="1"/>
</dbReference>
<dbReference type="InterPro" id="IPR027417">
    <property type="entry name" value="P-loop_NTPase"/>
</dbReference>
<feature type="domain" description="DNA2/NAM7 helicase helicase" evidence="4">
    <location>
        <begin position="831"/>
        <end position="902"/>
    </location>
</feature>
<dbReference type="GO" id="GO:0003729">
    <property type="term" value="F:mRNA binding"/>
    <property type="evidence" value="ECO:0007669"/>
    <property type="project" value="TreeGrafter"/>
</dbReference>
<feature type="domain" description="RNA helicase aquarius N-terminal" evidence="6">
    <location>
        <begin position="34"/>
        <end position="422"/>
    </location>
</feature>
<dbReference type="GO" id="GO:0045292">
    <property type="term" value="P:mRNA cis splicing, via spliceosome"/>
    <property type="evidence" value="ECO:0007669"/>
    <property type="project" value="UniProtKB-UniRule"/>
</dbReference>
<dbReference type="InterPro" id="IPR032174">
    <property type="entry name" value="Aquarius_N"/>
</dbReference>